<gene>
    <name evidence="7" type="ORF">GCM10009843_19210</name>
</gene>
<dbReference type="InterPro" id="IPR002293">
    <property type="entry name" value="AA/rel_permease1"/>
</dbReference>
<dbReference type="PANTHER" id="PTHR42770">
    <property type="entry name" value="AMINO ACID TRANSPORTER-RELATED"/>
    <property type="match status" value="1"/>
</dbReference>
<protein>
    <recommendedName>
        <fullName evidence="9">Amino acid permease</fullName>
    </recommendedName>
</protein>
<comment type="subcellular location">
    <subcellularLocation>
        <location evidence="1">Cell membrane</location>
        <topology evidence="1">Multi-pass membrane protein</topology>
    </subcellularLocation>
</comment>
<evidence type="ECO:0000256" key="6">
    <source>
        <dbReference type="SAM" id="Phobius"/>
    </source>
</evidence>
<dbReference type="PANTHER" id="PTHR42770:SF13">
    <property type="entry name" value="L-METHIONINE_BRANCHED-CHAIN AMINO ACID EXPORTER YJEH"/>
    <property type="match status" value="1"/>
</dbReference>
<keyword evidence="8" id="KW-1185">Reference proteome</keyword>
<organism evidence="7 8">
    <name type="scientific">Nocardioides bigeumensis</name>
    <dbReference type="NCBI Taxonomy" id="433657"/>
    <lineage>
        <taxon>Bacteria</taxon>
        <taxon>Bacillati</taxon>
        <taxon>Actinomycetota</taxon>
        <taxon>Actinomycetes</taxon>
        <taxon>Propionibacteriales</taxon>
        <taxon>Nocardioidaceae</taxon>
        <taxon>Nocardioides</taxon>
    </lineage>
</organism>
<name>A0ABN2YAF5_9ACTN</name>
<comment type="caution">
    <text evidence="7">The sequence shown here is derived from an EMBL/GenBank/DDBJ whole genome shotgun (WGS) entry which is preliminary data.</text>
</comment>
<keyword evidence="3 6" id="KW-0812">Transmembrane</keyword>
<evidence type="ECO:0000256" key="1">
    <source>
        <dbReference type="ARBA" id="ARBA00004651"/>
    </source>
</evidence>
<keyword evidence="5 6" id="KW-0472">Membrane</keyword>
<feature type="transmembrane region" description="Helical" evidence="6">
    <location>
        <begin position="43"/>
        <end position="62"/>
    </location>
</feature>
<dbReference type="EMBL" id="BAAAQQ010000011">
    <property type="protein sequence ID" value="GAA2123438.1"/>
    <property type="molecule type" value="Genomic_DNA"/>
</dbReference>
<evidence type="ECO:0008006" key="9">
    <source>
        <dbReference type="Google" id="ProtNLM"/>
    </source>
</evidence>
<sequence length="133" mass="12985">MERGGLTVTQGVALMLGAVLGTGVLSLPGLAAEVAGPASLVSWAVLVVLSVPLAATFAALGARHPDGGGVSTYARRAFGARAATVVGWSFFFAVPVGAPPAAGFAGAYVADATGGGRTTQLVSAGMLMVLWGA</sequence>
<keyword evidence="4 6" id="KW-1133">Transmembrane helix</keyword>
<feature type="transmembrane region" description="Helical" evidence="6">
    <location>
        <begin position="12"/>
        <end position="31"/>
    </location>
</feature>
<proteinExistence type="predicted"/>
<dbReference type="RefSeq" id="WP_344303482.1">
    <property type="nucleotide sequence ID" value="NZ_BAAAQQ010000011.1"/>
</dbReference>
<accession>A0ABN2YAF5</accession>
<reference evidence="7 8" key="1">
    <citation type="journal article" date="2019" name="Int. J. Syst. Evol. Microbiol.">
        <title>The Global Catalogue of Microorganisms (GCM) 10K type strain sequencing project: providing services to taxonomists for standard genome sequencing and annotation.</title>
        <authorList>
            <consortium name="The Broad Institute Genomics Platform"/>
            <consortium name="The Broad Institute Genome Sequencing Center for Infectious Disease"/>
            <person name="Wu L."/>
            <person name="Ma J."/>
        </authorList>
    </citation>
    <scope>NUCLEOTIDE SEQUENCE [LARGE SCALE GENOMIC DNA]</scope>
    <source>
        <strain evidence="7 8">JCM 16021</strain>
    </source>
</reference>
<evidence type="ECO:0000256" key="4">
    <source>
        <dbReference type="ARBA" id="ARBA00022989"/>
    </source>
</evidence>
<evidence type="ECO:0000313" key="7">
    <source>
        <dbReference type="EMBL" id="GAA2123438.1"/>
    </source>
</evidence>
<dbReference type="Gene3D" id="1.20.1740.10">
    <property type="entry name" value="Amino acid/polyamine transporter I"/>
    <property type="match status" value="1"/>
</dbReference>
<dbReference type="Proteomes" id="UP001500575">
    <property type="component" value="Unassembled WGS sequence"/>
</dbReference>
<evidence type="ECO:0000256" key="5">
    <source>
        <dbReference type="ARBA" id="ARBA00023136"/>
    </source>
</evidence>
<keyword evidence="2" id="KW-1003">Cell membrane</keyword>
<evidence type="ECO:0000256" key="2">
    <source>
        <dbReference type="ARBA" id="ARBA00022475"/>
    </source>
</evidence>
<evidence type="ECO:0000313" key="8">
    <source>
        <dbReference type="Proteomes" id="UP001500575"/>
    </source>
</evidence>
<evidence type="ECO:0000256" key="3">
    <source>
        <dbReference type="ARBA" id="ARBA00022692"/>
    </source>
</evidence>
<dbReference type="InterPro" id="IPR050367">
    <property type="entry name" value="APC_superfamily"/>
</dbReference>
<dbReference type="Pfam" id="PF13520">
    <property type="entry name" value="AA_permease_2"/>
    <property type="match status" value="1"/>
</dbReference>